<comment type="caution">
    <text evidence="2">The sequence shown here is derived from an EMBL/GenBank/DDBJ whole genome shotgun (WGS) entry which is preliminary data.</text>
</comment>
<evidence type="ECO:0000313" key="3">
    <source>
        <dbReference type="Proteomes" id="UP000319671"/>
    </source>
</evidence>
<accession>A0A561D1R6</accession>
<gene>
    <name evidence="2" type="ORF">FB550_11014</name>
</gene>
<keyword evidence="3" id="KW-1185">Reference proteome</keyword>
<dbReference type="RefSeq" id="WP_144566641.1">
    <property type="nucleotide sequence ID" value="NZ_VIVN01000010.1"/>
</dbReference>
<dbReference type="EMBL" id="VIVN01000010">
    <property type="protein sequence ID" value="TWD97409.1"/>
    <property type="molecule type" value="Genomic_DNA"/>
</dbReference>
<proteinExistence type="predicted"/>
<reference evidence="2 3" key="1">
    <citation type="submission" date="2019-06" db="EMBL/GenBank/DDBJ databases">
        <title>Sorghum-associated microbial communities from plants grown in Nebraska, USA.</title>
        <authorList>
            <person name="Schachtman D."/>
        </authorList>
    </citation>
    <scope>NUCLEOTIDE SEQUENCE [LARGE SCALE GENOMIC DNA]</scope>
    <source>
        <strain evidence="2 3">2482</strain>
    </source>
</reference>
<name>A0A561D1R6_9BACI</name>
<dbReference type="Pfam" id="PF04230">
    <property type="entry name" value="PS_pyruv_trans"/>
    <property type="match status" value="1"/>
</dbReference>
<dbReference type="GO" id="GO:0016740">
    <property type="term" value="F:transferase activity"/>
    <property type="evidence" value="ECO:0007669"/>
    <property type="project" value="UniProtKB-KW"/>
</dbReference>
<protein>
    <submittedName>
        <fullName evidence="2">Polysaccharide pyruvyl transferase WcaK-like protein</fullName>
    </submittedName>
</protein>
<dbReference type="InterPro" id="IPR007345">
    <property type="entry name" value="Polysacch_pyruvyl_Trfase"/>
</dbReference>
<dbReference type="PANTHER" id="PTHR36836:SF1">
    <property type="entry name" value="COLANIC ACID BIOSYNTHESIS PROTEIN WCAK"/>
    <property type="match status" value="1"/>
</dbReference>
<feature type="domain" description="Polysaccharide pyruvyl transferase" evidence="1">
    <location>
        <begin position="20"/>
        <end position="292"/>
    </location>
</feature>
<organism evidence="2 3">
    <name type="scientific">Neobacillus bataviensis</name>
    <dbReference type="NCBI Taxonomy" id="220685"/>
    <lineage>
        <taxon>Bacteria</taxon>
        <taxon>Bacillati</taxon>
        <taxon>Bacillota</taxon>
        <taxon>Bacilli</taxon>
        <taxon>Bacillales</taxon>
        <taxon>Bacillaceae</taxon>
        <taxon>Neobacillus</taxon>
    </lineage>
</organism>
<sequence length="359" mass="42125">MKKTYTSKKRIAVDAYFFNNFGDDLFLEILINRYPNAHFDFITPSEERIKNFLGNPRIKIVSRKQALKNVMSYDLYIMIGGSMFQQPPNWKMQWLNLFLMVRTFKLFNKPCAIIGCNFGPYSNPSYLKAYKNIFKKLDYLSVRDEKSFNVLNDKNINIHCYPDIAFSFDVEPNNGDHRNKENIIGISIMDFGKENLYYEDKMAEILSRIQQDSKIKIFSFQNSNEINDLKVIKNVLSKIPNNGDHIEVVNYEGNMNSFLSHYEECRAFLTTRFHSLILSLMYNQKIVAINYNPKIENTLKFLNLPIDMVNIDSLEDINLNILFDQKQTSYDLSKIKRESLAHFEFIDTVIGERNTLDVM</sequence>
<evidence type="ECO:0000259" key="1">
    <source>
        <dbReference type="Pfam" id="PF04230"/>
    </source>
</evidence>
<dbReference type="Proteomes" id="UP000319671">
    <property type="component" value="Unassembled WGS sequence"/>
</dbReference>
<keyword evidence="2" id="KW-0808">Transferase</keyword>
<dbReference type="AlphaFoldDB" id="A0A561D1R6"/>
<dbReference type="PANTHER" id="PTHR36836">
    <property type="entry name" value="COLANIC ACID BIOSYNTHESIS PROTEIN WCAK"/>
    <property type="match status" value="1"/>
</dbReference>
<evidence type="ECO:0000313" key="2">
    <source>
        <dbReference type="EMBL" id="TWD97409.1"/>
    </source>
</evidence>